<name>A0A6C1AYR1_9RHOO</name>
<gene>
    <name evidence="2" type="ORF">G3580_00660</name>
</gene>
<evidence type="ECO:0000313" key="3">
    <source>
        <dbReference type="Proteomes" id="UP000501991"/>
    </source>
</evidence>
<accession>A0A6C1AYR1</accession>
<evidence type="ECO:0000256" key="1">
    <source>
        <dbReference type="SAM" id="MobiDB-lite"/>
    </source>
</evidence>
<reference evidence="2 3" key="1">
    <citation type="submission" date="2020-02" db="EMBL/GenBank/DDBJ databases">
        <title>Nitrogenibacter mangrovi gen. nov., sp. nov. isolated from mangrove sediment, a denitrifying betaproteobacterium.</title>
        <authorList>
            <person name="Liao H."/>
            <person name="Tian Y."/>
        </authorList>
    </citation>
    <scope>NUCLEOTIDE SEQUENCE [LARGE SCALE GENOMIC DNA]</scope>
    <source>
        <strain evidence="2 3">M9-3-2</strain>
    </source>
</reference>
<evidence type="ECO:0000313" key="2">
    <source>
        <dbReference type="EMBL" id="QID16263.1"/>
    </source>
</evidence>
<dbReference type="Proteomes" id="UP000501991">
    <property type="component" value="Chromosome"/>
</dbReference>
<protein>
    <recommendedName>
        <fullName evidence="4">Phasin domain-containing protein</fullName>
    </recommendedName>
</protein>
<dbReference type="AlphaFoldDB" id="A0A6C1AYR1"/>
<proteinExistence type="predicted"/>
<sequence>MIAQALVREHHIDSLDHLHAYGQLGVDALERMTQLSLQHARDSFGTHATRAHSLLAGAQPAPMQVDTAVSMLQNALQVFTDSYEQWVALLEAQMDTAHRTAHATYEDLQRWTPAGLEIFVDAAELMSDAAEESTELAAEAGASMLKSLEQEAPKAPARRRTAVRKTA</sequence>
<keyword evidence="3" id="KW-1185">Reference proteome</keyword>
<feature type="compositionally biased region" description="Basic residues" evidence="1">
    <location>
        <begin position="156"/>
        <end position="167"/>
    </location>
</feature>
<feature type="region of interest" description="Disordered" evidence="1">
    <location>
        <begin position="142"/>
        <end position="167"/>
    </location>
</feature>
<dbReference type="KEGG" id="azq:G3580_00660"/>
<organism evidence="2 3">
    <name type="scientific">Nitrogeniibacter mangrovi</name>
    <dbReference type="NCBI Taxonomy" id="2016596"/>
    <lineage>
        <taxon>Bacteria</taxon>
        <taxon>Pseudomonadati</taxon>
        <taxon>Pseudomonadota</taxon>
        <taxon>Betaproteobacteria</taxon>
        <taxon>Rhodocyclales</taxon>
        <taxon>Zoogloeaceae</taxon>
        <taxon>Nitrogeniibacter</taxon>
    </lineage>
</organism>
<evidence type="ECO:0008006" key="4">
    <source>
        <dbReference type="Google" id="ProtNLM"/>
    </source>
</evidence>
<dbReference type="EMBL" id="CP048836">
    <property type="protein sequence ID" value="QID16263.1"/>
    <property type="molecule type" value="Genomic_DNA"/>
</dbReference>
<dbReference type="RefSeq" id="WP_173763431.1">
    <property type="nucleotide sequence ID" value="NZ_CP048836.1"/>
</dbReference>